<comment type="caution">
    <text evidence="1">The sequence shown here is derived from an EMBL/GenBank/DDBJ whole genome shotgun (WGS) entry which is preliminary data.</text>
</comment>
<organism evidence="1 2">
    <name type="scientific">Sulfobacillus harzensis</name>
    <dbReference type="NCBI Taxonomy" id="2729629"/>
    <lineage>
        <taxon>Bacteria</taxon>
        <taxon>Bacillati</taxon>
        <taxon>Bacillota</taxon>
        <taxon>Clostridia</taxon>
        <taxon>Eubacteriales</taxon>
        <taxon>Clostridiales Family XVII. Incertae Sedis</taxon>
        <taxon>Sulfobacillus</taxon>
    </lineage>
</organism>
<dbReference type="Proteomes" id="UP000533476">
    <property type="component" value="Unassembled WGS sequence"/>
</dbReference>
<dbReference type="RefSeq" id="WP_169100674.1">
    <property type="nucleotide sequence ID" value="NZ_JABBVZ010000051.1"/>
</dbReference>
<sequence length="50" mass="5873">MTRWTKCAEKTCHTLVLAVPGVPRRCPRCQTAHRQALYERYLHREEAPHA</sequence>
<evidence type="ECO:0000313" key="1">
    <source>
        <dbReference type="EMBL" id="NMP23412.1"/>
    </source>
</evidence>
<accession>A0A7Y0L4Z4</accession>
<reference evidence="1 2" key="1">
    <citation type="submission" date="2020-04" db="EMBL/GenBank/DDBJ databases">
        <authorList>
            <person name="Zhang R."/>
            <person name="Schippers A."/>
        </authorList>
    </citation>
    <scope>NUCLEOTIDE SEQUENCE [LARGE SCALE GENOMIC DNA]</scope>
    <source>
        <strain evidence="1 2">DSM 109850</strain>
    </source>
</reference>
<gene>
    <name evidence="1" type="ORF">HIJ39_13785</name>
</gene>
<evidence type="ECO:0000313" key="2">
    <source>
        <dbReference type="Proteomes" id="UP000533476"/>
    </source>
</evidence>
<name>A0A7Y0L4Z4_9FIRM</name>
<dbReference type="AlphaFoldDB" id="A0A7Y0L4Z4"/>
<proteinExistence type="predicted"/>
<keyword evidence="2" id="KW-1185">Reference proteome</keyword>
<protein>
    <submittedName>
        <fullName evidence="1">Uncharacterized protein</fullName>
    </submittedName>
</protein>
<dbReference type="EMBL" id="JABBVZ010000051">
    <property type="protein sequence ID" value="NMP23412.1"/>
    <property type="molecule type" value="Genomic_DNA"/>
</dbReference>